<reference evidence="1" key="1">
    <citation type="journal article" date="2015" name="Nature">
        <title>Complex archaea that bridge the gap between prokaryotes and eukaryotes.</title>
        <authorList>
            <person name="Spang A."/>
            <person name="Saw J.H."/>
            <person name="Jorgensen S.L."/>
            <person name="Zaremba-Niedzwiedzka K."/>
            <person name="Martijn J."/>
            <person name="Lind A.E."/>
            <person name="van Eijk R."/>
            <person name="Schleper C."/>
            <person name="Guy L."/>
            <person name="Ettema T.J."/>
        </authorList>
    </citation>
    <scope>NUCLEOTIDE SEQUENCE</scope>
</reference>
<protein>
    <submittedName>
        <fullName evidence="1">Uncharacterized protein</fullName>
    </submittedName>
</protein>
<comment type="caution">
    <text evidence="1">The sequence shown here is derived from an EMBL/GenBank/DDBJ whole genome shotgun (WGS) entry which is preliminary data.</text>
</comment>
<organism evidence="1">
    <name type="scientific">marine sediment metagenome</name>
    <dbReference type="NCBI Taxonomy" id="412755"/>
    <lineage>
        <taxon>unclassified sequences</taxon>
        <taxon>metagenomes</taxon>
        <taxon>ecological metagenomes</taxon>
    </lineage>
</organism>
<sequence>MKSRNGMLVTLIYKNGTTETKWLSRRDILKMPIDERAVVLRDQVEEFLKQHPNYCEDVVG</sequence>
<dbReference type="AlphaFoldDB" id="A0A0F9N6E3"/>
<gene>
    <name evidence="1" type="ORF">LCGC14_1300630</name>
</gene>
<dbReference type="EMBL" id="LAZR01007589">
    <property type="protein sequence ID" value="KKM84300.1"/>
    <property type="molecule type" value="Genomic_DNA"/>
</dbReference>
<evidence type="ECO:0000313" key="1">
    <source>
        <dbReference type="EMBL" id="KKM84300.1"/>
    </source>
</evidence>
<name>A0A0F9N6E3_9ZZZZ</name>
<accession>A0A0F9N6E3</accession>
<proteinExistence type="predicted"/>